<evidence type="ECO:0000313" key="2">
    <source>
        <dbReference type="EMBL" id="KAJ8349255.1"/>
    </source>
</evidence>
<evidence type="ECO:0000313" key="3">
    <source>
        <dbReference type="Proteomes" id="UP001221898"/>
    </source>
</evidence>
<dbReference type="AlphaFoldDB" id="A0AAD7VX52"/>
<evidence type="ECO:0000256" key="1">
    <source>
        <dbReference type="SAM" id="MobiDB-lite"/>
    </source>
</evidence>
<accession>A0AAD7VX52</accession>
<proteinExistence type="predicted"/>
<name>A0AAD7VX52_9TELE</name>
<gene>
    <name evidence="2" type="ORF">AAFF_G00170550</name>
</gene>
<dbReference type="Proteomes" id="UP001221898">
    <property type="component" value="Unassembled WGS sequence"/>
</dbReference>
<feature type="compositionally biased region" description="Basic residues" evidence="1">
    <location>
        <begin position="150"/>
        <end position="160"/>
    </location>
</feature>
<sequence>MSVQDLSHRQTPQSTPPVEVTHRCRRAPSTHPAPPDSSRHPRGNHHLATGQPRVQGPVVQSLRTRDRGGTDGRTSPPPRKFLLAKLAYKHAQLQWHPRDTLPPATEAHISPRLTHCTCRPTRNGRPLSPGRAWHEPNREDIRQVKEQRKEHRPNHHHLSRQRQLPGVTTHPVCCARGPDGPPSSEPAAARPEPDAQDFHSSSHTANPPESPMSSAQLPQNRTEDLAMFTLEPVPA</sequence>
<feature type="region of interest" description="Disordered" evidence="1">
    <location>
        <begin position="115"/>
        <end position="222"/>
    </location>
</feature>
<feature type="compositionally biased region" description="Polar residues" evidence="1">
    <location>
        <begin position="1"/>
        <end position="13"/>
    </location>
</feature>
<organism evidence="2 3">
    <name type="scientific">Aldrovandia affinis</name>
    <dbReference type="NCBI Taxonomy" id="143900"/>
    <lineage>
        <taxon>Eukaryota</taxon>
        <taxon>Metazoa</taxon>
        <taxon>Chordata</taxon>
        <taxon>Craniata</taxon>
        <taxon>Vertebrata</taxon>
        <taxon>Euteleostomi</taxon>
        <taxon>Actinopterygii</taxon>
        <taxon>Neopterygii</taxon>
        <taxon>Teleostei</taxon>
        <taxon>Notacanthiformes</taxon>
        <taxon>Halosauridae</taxon>
        <taxon>Aldrovandia</taxon>
    </lineage>
</organism>
<feature type="compositionally biased region" description="Polar residues" evidence="1">
    <location>
        <begin position="198"/>
        <end position="220"/>
    </location>
</feature>
<reference evidence="2" key="1">
    <citation type="journal article" date="2023" name="Science">
        <title>Genome structures resolve the early diversification of teleost fishes.</title>
        <authorList>
            <person name="Parey E."/>
            <person name="Louis A."/>
            <person name="Montfort J."/>
            <person name="Bouchez O."/>
            <person name="Roques C."/>
            <person name="Iampietro C."/>
            <person name="Lluch J."/>
            <person name="Castinel A."/>
            <person name="Donnadieu C."/>
            <person name="Desvignes T."/>
            <person name="Floi Bucao C."/>
            <person name="Jouanno E."/>
            <person name="Wen M."/>
            <person name="Mejri S."/>
            <person name="Dirks R."/>
            <person name="Jansen H."/>
            <person name="Henkel C."/>
            <person name="Chen W.J."/>
            <person name="Zahm M."/>
            <person name="Cabau C."/>
            <person name="Klopp C."/>
            <person name="Thompson A.W."/>
            <person name="Robinson-Rechavi M."/>
            <person name="Braasch I."/>
            <person name="Lecointre G."/>
            <person name="Bobe J."/>
            <person name="Postlethwait J.H."/>
            <person name="Berthelot C."/>
            <person name="Roest Crollius H."/>
            <person name="Guiguen Y."/>
        </authorList>
    </citation>
    <scope>NUCLEOTIDE SEQUENCE</scope>
    <source>
        <strain evidence="2">NC1722</strain>
    </source>
</reference>
<comment type="caution">
    <text evidence="2">The sequence shown here is derived from an EMBL/GenBank/DDBJ whole genome shotgun (WGS) entry which is preliminary data.</text>
</comment>
<keyword evidence="3" id="KW-1185">Reference proteome</keyword>
<feature type="compositionally biased region" description="Basic and acidic residues" evidence="1">
    <location>
        <begin position="132"/>
        <end position="149"/>
    </location>
</feature>
<protein>
    <submittedName>
        <fullName evidence="2">Uncharacterized protein</fullName>
    </submittedName>
</protein>
<dbReference type="EMBL" id="JAINUG010002287">
    <property type="protein sequence ID" value="KAJ8349255.1"/>
    <property type="molecule type" value="Genomic_DNA"/>
</dbReference>
<feature type="region of interest" description="Disordered" evidence="1">
    <location>
        <begin position="1"/>
        <end position="79"/>
    </location>
</feature>